<proteinExistence type="predicted"/>
<evidence type="ECO:0000259" key="4">
    <source>
        <dbReference type="PROSITE" id="PS50222"/>
    </source>
</evidence>
<evidence type="ECO:0000313" key="6">
    <source>
        <dbReference type="Proteomes" id="UP000693981"/>
    </source>
</evidence>
<dbReference type="OrthoDB" id="26525at2759"/>
<evidence type="ECO:0000313" key="5">
    <source>
        <dbReference type="EMBL" id="KAG7392889.1"/>
    </source>
</evidence>
<evidence type="ECO:0000256" key="1">
    <source>
        <dbReference type="ARBA" id="ARBA00022723"/>
    </source>
</evidence>
<accession>A0A8T1WMC6</accession>
<keyword evidence="1" id="KW-0479">Metal-binding</keyword>
<dbReference type="Proteomes" id="UP000693981">
    <property type="component" value="Unassembled WGS sequence"/>
</dbReference>
<evidence type="ECO:0000256" key="3">
    <source>
        <dbReference type="SAM" id="MobiDB-lite"/>
    </source>
</evidence>
<gene>
    <name evidence="5" type="ORF">PHYBOEH_006276</name>
</gene>
<reference evidence="5" key="1">
    <citation type="submission" date="2021-02" db="EMBL/GenBank/DDBJ databases">
        <authorList>
            <person name="Palmer J.M."/>
        </authorList>
    </citation>
    <scope>NUCLEOTIDE SEQUENCE</scope>
    <source>
        <strain evidence="5">SCRP23</strain>
    </source>
</reference>
<feature type="region of interest" description="Disordered" evidence="3">
    <location>
        <begin position="109"/>
        <end position="129"/>
    </location>
</feature>
<protein>
    <recommendedName>
        <fullName evidence="4">EF-hand domain-containing protein</fullName>
    </recommendedName>
</protein>
<dbReference type="GO" id="GO:0005509">
    <property type="term" value="F:calcium ion binding"/>
    <property type="evidence" value="ECO:0007669"/>
    <property type="project" value="InterPro"/>
</dbReference>
<evidence type="ECO:0000256" key="2">
    <source>
        <dbReference type="ARBA" id="ARBA00022737"/>
    </source>
</evidence>
<dbReference type="InterPro" id="IPR018247">
    <property type="entry name" value="EF_Hand_1_Ca_BS"/>
</dbReference>
<dbReference type="PANTHER" id="PTHR45942">
    <property type="entry name" value="PROTEIN PHOSPATASE 3 REGULATORY SUBUNIT B ALPHA ISOFORM TYPE 1"/>
    <property type="match status" value="1"/>
</dbReference>
<dbReference type="SMART" id="SM00054">
    <property type="entry name" value="EFh"/>
    <property type="match status" value="4"/>
</dbReference>
<keyword evidence="2" id="KW-0677">Repeat</keyword>
<organism evidence="5 6">
    <name type="scientific">Phytophthora boehmeriae</name>
    <dbReference type="NCBI Taxonomy" id="109152"/>
    <lineage>
        <taxon>Eukaryota</taxon>
        <taxon>Sar</taxon>
        <taxon>Stramenopiles</taxon>
        <taxon>Oomycota</taxon>
        <taxon>Peronosporomycetes</taxon>
        <taxon>Peronosporales</taxon>
        <taxon>Peronosporaceae</taxon>
        <taxon>Phytophthora</taxon>
    </lineage>
</organism>
<name>A0A8T1WMC6_9STRA</name>
<feature type="domain" description="EF-hand" evidence="4">
    <location>
        <begin position="155"/>
        <end position="190"/>
    </location>
</feature>
<comment type="caution">
    <text evidence="5">The sequence shown here is derived from an EMBL/GenBank/DDBJ whole genome shotgun (WGS) entry which is preliminary data.</text>
</comment>
<dbReference type="InterPro" id="IPR002048">
    <property type="entry name" value="EF_hand_dom"/>
</dbReference>
<feature type="domain" description="EF-hand" evidence="4">
    <location>
        <begin position="261"/>
        <end position="296"/>
    </location>
</feature>
<dbReference type="PROSITE" id="PS50222">
    <property type="entry name" value="EF_HAND_2"/>
    <property type="match status" value="4"/>
</dbReference>
<dbReference type="EMBL" id="JAGDFL010000330">
    <property type="protein sequence ID" value="KAG7392889.1"/>
    <property type="molecule type" value="Genomic_DNA"/>
</dbReference>
<feature type="compositionally biased region" description="Polar residues" evidence="3">
    <location>
        <begin position="28"/>
        <end position="52"/>
    </location>
</feature>
<dbReference type="Pfam" id="PF13499">
    <property type="entry name" value="EF-hand_7"/>
    <property type="match status" value="2"/>
</dbReference>
<keyword evidence="6" id="KW-1185">Reference proteome</keyword>
<dbReference type="PROSITE" id="PS00018">
    <property type="entry name" value="EF_HAND_1"/>
    <property type="match status" value="3"/>
</dbReference>
<feature type="compositionally biased region" description="Polar residues" evidence="3">
    <location>
        <begin position="63"/>
        <end position="79"/>
    </location>
</feature>
<sequence>MAPKQKKPGMIRLEVLPPVKHPARLQRKTSSASAIEIGSSTSLVKNDNQSAPSRFPKLERKSSSLQELHTFNDSGSVNLTKAPAKEDNKKKKLPKSGWGAFSGNKLPAVGSSSGEIKSPEASIKRTRTRRRRPGDIVLSRAATIAVVVKYELGQHELKKFKTCFNQIDLDASGVIDYDEFFDFIDETKTPFSEGLFRMIDSDSNGTIDYEEFVHAMVLYCMYTRDEILHFAFNTFDPAGTGVIGDKELRRLVSIVNDGDSKFSGNILNALTDFDRNKDGVIDFEEFKVLNKRFPMLLFPCFRLQDRMQKSTLGDRHWLQLHKRLYQRLKTENYQRKHNGALPTLTVVDAIVKFLHLDTRDIYEP</sequence>
<dbReference type="AlphaFoldDB" id="A0A8T1WMC6"/>
<feature type="region of interest" description="Disordered" evidence="3">
    <location>
        <begin position="1"/>
        <end position="97"/>
    </location>
</feature>
<feature type="domain" description="EF-hand" evidence="4">
    <location>
        <begin position="223"/>
        <end position="258"/>
    </location>
</feature>
<feature type="domain" description="EF-hand" evidence="4">
    <location>
        <begin position="195"/>
        <end position="222"/>
    </location>
</feature>
<dbReference type="CDD" id="cd00051">
    <property type="entry name" value="EFh"/>
    <property type="match status" value="1"/>
</dbReference>